<name>A0A9D0ZKL9_9FIRM</name>
<dbReference type="SUPFAM" id="SSF81886">
    <property type="entry name" value="Helical scaffold and wing domains of SecA"/>
    <property type="match status" value="1"/>
</dbReference>
<feature type="region of interest" description="Disordered" evidence="1">
    <location>
        <begin position="32"/>
        <end position="58"/>
    </location>
</feature>
<dbReference type="PANTHER" id="PTHR33747">
    <property type="entry name" value="UPF0225 PROTEIN SCO1677"/>
    <property type="match status" value="1"/>
</dbReference>
<reference evidence="2" key="1">
    <citation type="submission" date="2020-10" db="EMBL/GenBank/DDBJ databases">
        <authorList>
            <person name="Gilroy R."/>
        </authorList>
    </citation>
    <scope>NUCLEOTIDE SEQUENCE</scope>
    <source>
        <strain evidence="2">ChiSjej6B24-2974</strain>
    </source>
</reference>
<dbReference type="PANTHER" id="PTHR33747:SF1">
    <property type="entry name" value="ADENYLATE CYCLASE-ASSOCIATED CAP C-TERMINAL DOMAIN-CONTAINING PROTEIN"/>
    <property type="match status" value="1"/>
</dbReference>
<proteinExistence type="predicted"/>
<protein>
    <submittedName>
        <fullName evidence="2">SEC-C domain-containing protein</fullName>
    </submittedName>
</protein>
<comment type="caution">
    <text evidence="2">The sequence shown here is derived from an EMBL/GenBank/DDBJ whole genome shotgun (WGS) entry which is preliminary data.</text>
</comment>
<dbReference type="Gene3D" id="3.10.450.50">
    <property type="match status" value="1"/>
</dbReference>
<dbReference type="SUPFAM" id="SSF103642">
    <property type="entry name" value="Sec-C motif"/>
    <property type="match status" value="1"/>
</dbReference>
<dbReference type="InterPro" id="IPR036266">
    <property type="entry name" value="SecA_Wing/Scaffold_sf"/>
</dbReference>
<evidence type="ECO:0000256" key="1">
    <source>
        <dbReference type="SAM" id="MobiDB-lite"/>
    </source>
</evidence>
<organism evidence="2 3">
    <name type="scientific">Candidatus Pullichristensenella stercorigallinarum</name>
    <dbReference type="NCBI Taxonomy" id="2840909"/>
    <lineage>
        <taxon>Bacteria</taxon>
        <taxon>Bacillati</taxon>
        <taxon>Bacillota</taxon>
        <taxon>Clostridia</taxon>
        <taxon>Candidatus Pullichristensenella</taxon>
    </lineage>
</organism>
<dbReference type="Proteomes" id="UP000824260">
    <property type="component" value="Unassembled WGS sequence"/>
</dbReference>
<gene>
    <name evidence="2" type="ORF">IAA52_04155</name>
</gene>
<reference evidence="2" key="2">
    <citation type="journal article" date="2021" name="PeerJ">
        <title>Extensive microbial diversity within the chicken gut microbiome revealed by metagenomics and culture.</title>
        <authorList>
            <person name="Gilroy R."/>
            <person name="Ravi A."/>
            <person name="Getino M."/>
            <person name="Pursley I."/>
            <person name="Horton D.L."/>
            <person name="Alikhan N.F."/>
            <person name="Baker D."/>
            <person name="Gharbi K."/>
            <person name="Hall N."/>
            <person name="Watson M."/>
            <person name="Adriaenssens E.M."/>
            <person name="Foster-Nyarko E."/>
            <person name="Jarju S."/>
            <person name="Secka A."/>
            <person name="Antonio M."/>
            <person name="Oren A."/>
            <person name="Chaudhuri R.R."/>
            <person name="La Ragione R."/>
            <person name="Hildebrand F."/>
            <person name="Pallen M.J."/>
        </authorList>
    </citation>
    <scope>NUCLEOTIDE SEQUENCE</scope>
    <source>
        <strain evidence="2">ChiSjej6B24-2974</strain>
    </source>
</reference>
<dbReference type="InterPro" id="IPR004027">
    <property type="entry name" value="SEC_C_motif"/>
</dbReference>
<dbReference type="EMBL" id="DVFZ01000042">
    <property type="protein sequence ID" value="HIQ82275.1"/>
    <property type="molecule type" value="Genomic_DNA"/>
</dbReference>
<feature type="compositionally biased region" description="Basic and acidic residues" evidence="1">
    <location>
        <begin position="44"/>
        <end position="58"/>
    </location>
</feature>
<dbReference type="Pfam" id="PF02810">
    <property type="entry name" value="SEC-C"/>
    <property type="match status" value="1"/>
</dbReference>
<evidence type="ECO:0000313" key="3">
    <source>
        <dbReference type="Proteomes" id="UP000824260"/>
    </source>
</evidence>
<accession>A0A9D0ZKL9</accession>
<dbReference type="AlphaFoldDB" id="A0A9D0ZKL9"/>
<sequence>MFEEMVRMIQEDTMKRLYFTVIQPRQPLERKQVATPVTASHGEAAAKKPVKADKKVGRNDPCPCGSGKKYKNCCGANT</sequence>
<evidence type="ECO:0000313" key="2">
    <source>
        <dbReference type="EMBL" id="HIQ82275.1"/>
    </source>
</evidence>